<evidence type="ECO:0000259" key="2">
    <source>
        <dbReference type="Pfam" id="PF21880"/>
    </source>
</evidence>
<dbReference type="Proteomes" id="UP000778970">
    <property type="component" value="Unassembled WGS sequence"/>
</dbReference>
<organism evidence="3 4">
    <name type="scientific">Rhodovibrio salinarum</name>
    <dbReference type="NCBI Taxonomy" id="1087"/>
    <lineage>
        <taxon>Bacteria</taxon>
        <taxon>Pseudomonadati</taxon>
        <taxon>Pseudomonadota</taxon>
        <taxon>Alphaproteobacteria</taxon>
        <taxon>Rhodospirillales</taxon>
        <taxon>Rhodovibrionaceae</taxon>
        <taxon>Rhodovibrio</taxon>
    </lineage>
</organism>
<accession>A0A934QH43</accession>
<dbReference type="RefSeq" id="WP_037256450.1">
    <property type="nucleotide sequence ID" value="NZ_NRRE01000017.1"/>
</dbReference>
<dbReference type="AlphaFoldDB" id="A0A934QH43"/>
<feature type="region of interest" description="Disordered" evidence="1">
    <location>
        <begin position="1"/>
        <end position="22"/>
    </location>
</feature>
<dbReference type="EMBL" id="NRRE01000017">
    <property type="protein sequence ID" value="MBK1696440.1"/>
    <property type="molecule type" value="Genomic_DNA"/>
</dbReference>
<sequence>MGDRTTIGGGPSAQDRSVEATHDDTDALALETLSADVFRPYEGAAVVLTLLDLVDVEREAPGAHPVEATLIEVTECPESTPSWAKRTGFSLLFAGPQEPRLPQGLYAIHHREIGRIEPMLLVAVQNPNGPFDPQIYYQAILN</sequence>
<name>A0A934QH43_9PROT</name>
<gene>
    <name evidence="3" type="ORF">CKO21_04185</name>
</gene>
<protein>
    <recommendedName>
        <fullName evidence="2">DUF6916 domain-containing protein</fullName>
    </recommendedName>
</protein>
<keyword evidence="4" id="KW-1185">Reference proteome</keyword>
<reference evidence="3" key="1">
    <citation type="submission" date="2017-08" db="EMBL/GenBank/DDBJ databases">
        <authorList>
            <person name="Imhoff J.F."/>
            <person name="Rahn T."/>
            <person name="Kuenzel S."/>
            <person name="Neulinger S.C."/>
        </authorList>
    </citation>
    <scope>NUCLEOTIDE SEQUENCE</scope>
    <source>
        <strain evidence="3">DSM 9154</strain>
    </source>
</reference>
<evidence type="ECO:0000313" key="4">
    <source>
        <dbReference type="Proteomes" id="UP000778970"/>
    </source>
</evidence>
<dbReference type="InterPro" id="IPR054209">
    <property type="entry name" value="DUF6916"/>
</dbReference>
<proteinExistence type="predicted"/>
<dbReference type="Pfam" id="PF21880">
    <property type="entry name" value="DUF6916"/>
    <property type="match status" value="1"/>
</dbReference>
<evidence type="ECO:0000313" key="3">
    <source>
        <dbReference type="EMBL" id="MBK1696440.1"/>
    </source>
</evidence>
<evidence type="ECO:0000256" key="1">
    <source>
        <dbReference type="SAM" id="MobiDB-lite"/>
    </source>
</evidence>
<reference evidence="3" key="2">
    <citation type="journal article" date="2020" name="Microorganisms">
        <title>Osmotic Adaptation and Compatible Solute Biosynthesis of Phototrophic Bacteria as Revealed from Genome Analyses.</title>
        <authorList>
            <person name="Imhoff J.F."/>
            <person name="Rahn T."/>
            <person name="Kunzel S."/>
            <person name="Keller A."/>
            <person name="Neulinger S.C."/>
        </authorList>
    </citation>
    <scope>NUCLEOTIDE SEQUENCE</scope>
    <source>
        <strain evidence="3">DSM 9154</strain>
    </source>
</reference>
<comment type="caution">
    <text evidence="3">The sequence shown here is derived from an EMBL/GenBank/DDBJ whole genome shotgun (WGS) entry which is preliminary data.</text>
</comment>
<feature type="domain" description="DUF6916" evidence="2">
    <location>
        <begin position="60"/>
        <end position="140"/>
    </location>
</feature>